<dbReference type="CDD" id="cd17321">
    <property type="entry name" value="MFS_MMR_MDR_like"/>
    <property type="match status" value="1"/>
</dbReference>
<feature type="transmembrane region" description="Helical" evidence="9">
    <location>
        <begin position="373"/>
        <end position="395"/>
    </location>
</feature>
<feature type="transmembrane region" description="Helical" evidence="9">
    <location>
        <begin position="308"/>
        <end position="331"/>
    </location>
</feature>
<protein>
    <submittedName>
        <fullName evidence="11">MFS transporter</fullName>
    </submittedName>
</protein>
<evidence type="ECO:0000256" key="5">
    <source>
        <dbReference type="ARBA" id="ARBA00022989"/>
    </source>
</evidence>
<dbReference type="InterPro" id="IPR036259">
    <property type="entry name" value="MFS_trans_sf"/>
</dbReference>
<dbReference type="PROSITE" id="PS50850">
    <property type="entry name" value="MFS"/>
    <property type="match status" value="1"/>
</dbReference>
<feature type="compositionally biased region" description="Polar residues" evidence="8">
    <location>
        <begin position="484"/>
        <end position="494"/>
    </location>
</feature>
<evidence type="ECO:0000256" key="4">
    <source>
        <dbReference type="ARBA" id="ARBA00022692"/>
    </source>
</evidence>
<feature type="transmembrane region" description="Helical" evidence="9">
    <location>
        <begin position="61"/>
        <end position="77"/>
    </location>
</feature>
<feature type="transmembrane region" description="Helical" evidence="9">
    <location>
        <begin position="278"/>
        <end position="302"/>
    </location>
</feature>
<evidence type="ECO:0000313" key="11">
    <source>
        <dbReference type="EMBL" id="WTS10449.1"/>
    </source>
</evidence>
<dbReference type="AlphaFoldDB" id="A0AAU1TXV0"/>
<feature type="transmembrane region" description="Helical" evidence="9">
    <location>
        <begin position="114"/>
        <end position="136"/>
    </location>
</feature>
<keyword evidence="6 9" id="KW-0472">Membrane</keyword>
<dbReference type="SUPFAM" id="SSF103473">
    <property type="entry name" value="MFS general substrate transporter"/>
    <property type="match status" value="1"/>
</dbReference>
<evidence type="ECO:0000256" key="9">
    <source>
        <dbReference type="SAM" id="Phobius"/>
    </source>
</evidence>
<organism evidence="11">
    <name type="scientific">Streptomyces sp. NBC_00119</name>
    <dbReference type="NCBI Taxonomy" id="2975659"/>
    <lineage>
        <taxon>Bacteria</taxon>
        <taxon>Bacillati</taxon>
        <taxon>Actinomycetota</taxon>
        <taxon>Actinomycetes</taxon>
        <taxon>Kitasatosporales</taxon>
        <taxon>Streptomycetaceae</taxon>
        <taxon>Streptomyces</taxon>
    </lineage>
</organism>
<dbReference type="PROSITE" id="PS00216">
    <property type="entry name" value="SUGAR_TRANSPORT_1"/>
    <property type="match status" value="1"/>
</dbReference>
<dbReference type="GO" id="GO:0005886">
    <property type="term" value="C:plasma membrane"/>
    <property type="evidence" value="ECO:0007669"/>
    <property type="project" value="UniProtKB-SubCell"/>
</dbReference>
<evidence type="ECO:0000256" key="7">
    <source>
        <dbReference type="ARBA" id="ARBA00023251"/>
    </source>
</evidence>
<evidence type="ECO:0000259" key="10">
    <source>
        <dbReference type="PROSITE" id="PS50850"/>
    </source>
</evidence>
<sequence>MHAPPPSPSAPQEQLPDPRRWWALCVVGLAQLMILLDSTIVNVALPSMQTELGMADGDRPWVITSYTVAFGGLLLLAGRIADHAGRKRVFASGLLGFAVASAAAGAAPTAQALFAARAVQGAFAALLAASALALVATTFTDLRERRKAIAVFGALGGAGASLGVVLGGLLTQWFGWRWCLLVNVPIALLALLGTLGTPRDRAQRLTGRIDIAGAVLGCGGLTALVYACSQAEAHGWTSPGVLGVLLAGAALLTAFAWWQTRAAAPLLPPRLMRDRRRVASLLAGGALMAGQLSVSLYLTYYLQTVLDWSALASGLGFLPISLVTTATATQLGTRLLPRFGPRVMMTAGLCVSACGLFQLTLLDPDSTYAANVLPALITFSVGMGGSFLAIMTGATSDVPAHDSGIASATVNSAQQMGGSIGSAVFNTVAANAAAAFHGSPRAATLHGFTSAIWIPLVLLLLAAVATTTLAGHRSTRVYARANTPPRNSSEVKNGQGSGSRGA</sequence>
<keyword evidence="7" id="KW-0046">Antibiotic resistance</keyword>
<evidence type="ECO:0000256" key="6">
    <source>
        <dbReference type="ARBA" id="ARBA00023136"/>
    </source>
</evidence>
<dbReference type="InterPro" id="IPR020846">
    <property type="entry name" value="MFS_dom"/>
</dbReference>
<feature type="transmembrane region" description="Helical" evidence="9">
    <location>
        <begin position="148"/>
        <end position="169"/>
    </location>
</feature>
<keyword evidence="4 9" id="KW-0812">Transmembrane</keyword>
<feature type="transmembrane region" description="Helical" evidence="9">
    <location>
        <begin position="21"/>
        <end position="41"/>
    </location>
</feature>
<accession>A0AAU1TXV0</accession>
<feature type="domain" description="Major facilitator superfamily (MFS) profile" evidence="10">
    <location>
        <begin position="23"/>
        <end position="474"/>
    </location>
</feature>
<feature type="transmembrane region" description="Helical" evidence="9">
    <location>
        <begin position="239"/>
        <end position="258"/>
    </location>
</feature>
<dbReference type="PANTHER" id="PTHR42718">
    <property type="entry name" value="MAJOR FACILITATOR SUPERFAMILY MULTIDRUG TRANSPORTER MFSC"/>
    <property type="match status" value="1"/>
</dbReference>
<reference evidence="11" key="1">
    <citation type="submission" date="2022-10" db="EMBL/GenBank/DDBJ databases">
        <title>The complete genomes of actinobacterial strains from the NBC collection.</title>
        <authorList>
            <person name="Joergensen T.S."/>
            <person name="Alvarez Arevalo M."/>
            <person name="Sterndorff E.B."/>
            <person name="Faurdal D."/>
            <person name="Vuksanovic O."/>
            <person name="Mourched A.-S."/>
            <person name="Charusanti P."/>
            <person name="Shaw S."/>
            <person name="Blin K."/>
            <person name="Weber T."/>
        </authorList>
    </citation>
    <scope>NUCLEOTIDE SEQUENCE</scope>
    <source>
        <strain evidence="11">NBC_00119</strain>
    </source>
</reference>
<feature type="transmembrane region" description="Helical" evidence="9">
    <location>
        <begin position="175"/>
        <end position="197"/>
    </location>
</feature>
<dbReference type="Gene3D" id="1.20.1250.20">
    <property type="entry name" value="MFS general substrate transporter like domains"/>
    <property type="match status" value="1"/>
</dbReference>
<evidence type="ECO:0000256" key="2">
    <source>
        <dbReference type="ARBA" id="ARBA00022448"/>
    </source>
</evidence>
<feature type="transmembrane region" description="Helical" evidence="9">
    <location>
        <begin position="416"/>
        <end position="436"/>
    </location>
</feature>
<dbReference type="GO" id="GO:0022857">
    <property type="term" value="F:transmembrane transporter activity"/>
    <property type="evidence" value="ECO:0007669"/>
    <property type="project" value="InterPro"/>
</dbReference>
<keyword evidence="5 9" id="KW-1133">Transmembrane helix</keyword>
<gene>
    <name evidence="11" type="ORF">OHU69_04825</name>
</gene>
<feature type="transmembrane region" description="Helical" evidence="9">
    <location>
        <begin position="448"/>
        <end position="470"/>
    </location>
</feature>
<feature type="region of interest" description="Disordered" evidence="8">
    <location>
        <begin position="478"/>
        <end position="502"/>
    </location>
</feature>
<dbReference type="InterPro" id="IPR011701">
    <property type="entry name" value="MFS"/>
</dbReference>
<dbReference type="EMBL" id="CP108195">
    <property type="protein sequence ID" value="WTS10449.1"/>
    <property type="molecule type" value="Genomic_DNA"/>
</dbReference>
<evidence type="ECO:0000256" key="3">
    <source>
        <dbReference type="ARBA" id="ARBA00022475"/>
    </source>
</evidence>
<keyword evidence="3" id="KW-1003">Cell membrane</keyword>
<dbReference type="Gene3D" id="1.20.1720.10">
    <property type="entry name" value="Multidrug resistance protein D"/>
    <property type="match status" value="1"/>
</dbReference>
<name>A0AAU1TXV0_9ACTN</name>
<feature type="transmembrane region" description="Helical" evidence="9">
    <location>
        <begin position="343"/>
        <end position="361"/>
    </location>
</feature>
<keyword evidence="2" id="KW-0813">Transport</keyword>
<evidence type="ECO:0000256" key="1">
    <source>
        <dbReference type="ARBA" id="ARBA00004651"/>
    </source>
</evidence>
<feature type="transmembrane region" description="Helical" evidence="9">
    <location>
        <begin position="89"/>
        <end position="108"/>
    </location>
</feature>
<dbReference type="InterPro" id="IPR005829">
    <property type="entry name" value="Sugar_transporter_CS"/>
</dbReference>
<dbReference type="GO" id="GO:0046677">
    <property type="term" value="P:response to antibiotic"/>
    <property type="evidence" value="ECO:0007669"/>
    <property type="project" value="UniProtKB-KW"/>
</dbReference>
<dbReference type="PANTHER" id="PTHR42718:SF46">
    <property type="entry name" value="BLR6921 PROTEIN"/>
    <property type="match status" value="1"/>
</dbReference>
<comment type="subcellular location">
    <subcellularLocation>
        <location evidence="1">Cell membrane</location>
        <topology evidence="1">Multi-pass membrane protein</topology>
    </subcellularLocation>
</comment>
<evidence type="ECO:0000256" key="8">
    <source>
        <dbReference type="SAM" id="MobiDB-lite"/>
    </source>
</evidence>
<proteinExistence type="predicted"/>
<dbReference type="Pfam" id="PF07690">
    <property type="entry name" value="MFS_1"/>
    <property type="match status" value="1"/>
</dbReference>
<feature type="transmembrane region" description="Helical" evidence="9">
    <location>
        <begin position="209"/>
        <end position="227"/>
    </location>
</feature>